<protein>
    <submittedName>
        <fullName evidence="2">Uncharacterized protein</fullName>
    </submittedName>
</protein>
<reference evidence="3" key="1">
    <citation type="journal article" date="2005" name="Nature">
        <title>The map-based sequence of the rice genome.</title>
        <authorList>
            <consortium name="International rice genome sequencing project (IRGSP)"/>
            <person name="Matsumoto T."/>
            <person name="Wu J."/>
            <person name="Kanamori H."/>
            <person name="Katayose Y."/>
            <person name="Fujisawa M."/>
            <person name="Namiki N."/>
            <person name="Mizuno H."/>
            <person name="Yamamoto K."/>
            <person name="Antonio B.A."/>
            <person name="Baba T."/>
            <person name="Sakata K."/>
            <person name="Nagamura Y."/>
            <person name="Aoki H."/>
            <person name="Arikawa K."/>
            <person name="Arita K."/>
            <person name="Bito T."/>
            <person name="Chiden Y."/>
            <person name="Fujitsuka N."/>
            <person name="Fukunaka R."/>
            <person name="Hamada M."/>
            <person name="Harada C."/>
            <person name="Hayashi A."/>
            <person name="Hijishita S."/>
            <person name="Honda M."/>
            <person name="Hosokawa S."/>
            <person name="Ichikawa Y."/>
            <person name="Idonuma A."/>
            <person name="Iijima M."/>
            <person name="Ikeda M."/>
            <person name="Ikeno M."/>
            <person name="Ito K."/>
            <person name="Ito S."/>
            <person name="Ito T."/>
            <person name="Ito Y."/>
            <person name="Ito Y."/>
            <person name="Iwabuchi A."/>
            <person name="Kamiya K."/>
            <person name="Karasawa W."/>
            <person name="Kurita K."/>
            <person name="Katagiri S."/>
            <person name="Kikuta A."/>
            <person name="Kobayashi H."/>
            <person name="Kobayashi N."/>
            <person name="Machita K."/>
            <person name="Maehara T."/>
            <person name="Masukawa M."/>
            <person name="Mizubayashi T."/>
            <person name="Mukai Y."/>
            <person name="Nagasaki H."/>
            <person name="Nagata Y."/>
            <person name="Naito S."/>
            <person name="Nakashima M."/>
            <person name="Nakama Y."/>
            <person name="Nakamichi Y."/>
            <person name="Nakamura M."/>
            <person name="Meguro A."/>
            <person name="Negishi M."/>
            <person name="Ohta I."/>
            <person name="Ohta T."/>
            <person name="Okamoto M."/>
            <person name="Ono N."/>
            <person name="Saji S."/>
            <person name="Sakaguchi M."/>
            <person name="Sakai K."/>
            <person name="Shibata M."/>
            <person name="Shimokawa T."/>
            <person name="Song J."/>
            <person name="Takazaki Y."/>
            <person name="Terasawa K."/>
            <person name="Tsugane M."/>
            <person name="Tsuji K."/>
            <person name="Ueda S."/>
            <person name="Waki K."/>
            <person name="Yamagata H."/>
            <person name="Yamamoto M."/>
            <person name="Yamamoto S."/>
            <person name="Yamane H."/>
            <person name="Yoshiki S."/>
            <person name="Yoshihara R."/>
            <person name="Yukawa K."/>
            <person name="Zhong H."/>
            <person name="Yano M."/>
            <person name="Yuan Q."/>
            <person name="Ouyang S."/>
            <person name="Liu J."/>
            <person name="Jones K.M."/>
            <person name="Gansberger K."/>
            <person name="Moffat K."/>
            <person name="Hill J."/>
            <person name="Bera J."/>
            <person name="Fadrosh D."/>
            <person name="Jin S."/>
            <person name="Johri S."/>
            <person name="Kim M."/>
            <person name="Overton L."/>
            <person name="Reardon M."/>
            <person name="Tsitrin T."/>
            <person name="Vuong H."/>
            <person name="Weaver B."/>
            <person name="Ciecko A."/>
            <person name="Tallon L."/>
            <person name="Jackson J."/>
            <person name="Pai G."/>
            <person name="Aken S.V."/>
            <person name="Utterback T."/>
            <person name="Reidmuller S."/>
            <person name="Feldblyum T."/>
            <person name="Hsiao J."/>
            <person name="Zismann V."/>
            <person name="Iobst S."/>
            <person name="de Vazeille A.R."/>
            <person name="Buell C.R."/>
            <person name="Ying K."/>
            <person name="Li Y."/>
            <person name="Lu T."/>
            <person name="Huang Y."/>
            <person name="Zhao Q."/>
            <person name="Feng Q."/>
            <person name="Zhang L."/>
            <person name="Zhu J."/>
            <person name="Weng Q."/>
            <person name="Mu J."/>
            <person name="Lu Y."/>
            <person name="Fan D."/>
            <person name="Liu Y."/>
            <person name="Guan J."/>
            <person name="Zhang Y."/>
            <person name="Yu S."/>
            <person name="Liu X."/>
            <person name="Zhang Y."/>
            <person name="Hong G."/>
            <person name="Han B."/>
            <person name="Choisne N."/>
            <person name="Demange N."/>
            <person name="Orjeda G."/>
            <person name="Samain S."/>
            <person name="Cattolico L."/>
            <person name="Pelletier E."/>
            <person name="Couloux A."/>
            <person name="Segurens B."/>
            <person name="Wincker P."/>
            <person name="D'Hont A."/>
            <person name="Scarpelli C."/>
            <person name="Weissenbach J."/>
            <person name="Salanoubat M."/>
            <person name="Quetier F."/>
            <person name="Yu Y."/>
            <person name="Kim H.R."/>
            <person name="Rambo T."/>
            <person name="Currie J."/>
            <person name="Collura K."/>
            <person name="Luo M."/>
            <person name="Yang T."/>
            <person name="Ammiraju J.S.S."/>
            <person name="Engler F."/>
            <person name="Soderlund C."/>
            <person name="Wing R.A."/>
            <person name="Palmer L.E."/>
            <person name="de la Bastide M."/>
            <person name="Spiegel L."/>
            <person name="Nascimento L."/>
            <person name="Zutavern T."/>
            <person name="O'Shaughnessy A."/>
            <person name="Dike S."/>
            <person name="Dedhia N."/>
            <person name="Preston R."/>
            <person name="Balija V."/>
            <person name="McCombie W.R."/>
            <person name="Chow T."/>
            <person name="Chen H."/>
            <person name="Chung M."/>
            <person name="Chen C."/>
            <person name="Shaw J."/>
            <person name="Wu H."/>
            <person name="Hsiao K."/>
            <person name="Chao Y."/>
            <person name="Chu M."/>
            <person name="Cheng C."/>
            <person name="Hour A."/>
            <person name="Lee P."/>
            <person name="Lin S."/>
            <person name="Lin Y."/>
            <person name="Liou J."/>
            <person name="Liu S."/>
            <person name="Hsing Y."/>
            <person name="Raghuvanshi S."/>
            <person name="Mohanty A."/>
            <person name="Bharti A.K."/>
            <person name="Gaur A."/>
            <person name="Gupta V."/>
            <person name="Kumar D."/>
            <person name="Ravi V."/>
            <person name="Vij S."/>
            <person name="Kapur A."/>
            <person name="Khurana P."/>
            <person name="Khurana P."/>
            <person name="Khurana J.P."/>
            <person name="Tyagi A.K."/>
            <person name="Gaikwad K."/>
            <person name="Singh A."/>
            <person name="Dalal V."/>
            <person name="Srivastava S."/>
            <person name="Dixit A."/>
            <person name="Pal A.K."/>
            <person name="Ghazi I.A."/>
            <person name="Yadav M."/>
            <person name="Pandit A."/>
            <person name="Bhargava A."/>
            <person name="Sureshbabu K."/>
            <person name="Batra K."/>
            <person name="Sharma T.R."/>
            <person name="Mohapatra T."/>
            <person name="Singh N.K."/>
            <person name="Messing J."/>
            <person name="Nelson A.B."/>
            <person name="Fuks G."/>
            <person name="Kavchok S."/>
            <person name="Keizer G."/>
            <person name="Linton E."/>
            <person name="Llaca V."/>
            <person name="Song R."/>
            <person name="Tanyolac B."/>
            <person name="Young S."/>
            <person name="Ho-Il K."/>
            <person name="Hahn J.H."/>
            <person name="Sangsakoo G."/>
            <person name="Vanavichit A."/>
            <person name="de Mattos Luiz.A.T."/>
            <person name="Zimmer P.D."/>
            <person name="Malone G."/>
            <person name="Dellagostin O."/>
            <person name="de Oliveira A.C."/>
            <person name="Bevan M."/>
            <person name="Bancroft I."/>
            <person name="Minx P."/>
            <person name="Cordum H."/>
            <person name="Wilson R."/>
            <person name="Cheng Z."/>
            <person name="Jin W."/>
            <person name="Jiang J."/>
            <person name="Leong S.A."/>
            <person name="Iwama H."/>
            <person name="Gojobori T."/>
            <person name="Itoh T."/>
            <person name="Niimura Y."/>
            <person name="Fujii Y."/>
            <person name="Habara T."/>
            <person name="Sakai H."/>
            <person name="Sato Y."/>
            <person name="Wilson G."/>
            <person name="Kumar K."/>
            <person name="McCouch S."/>
            <person name="Juretic N."/>
            <person name="Hoen D."/>
            <person name="Wright S."/>
            <person name="Bruskiewich R."/>
            <person name="Bureau T."/>
            <person name="Miyao A."/>
            <person name="Hirochika H."/>
            <person name="Nishikawa T."/>
            <person name="Kadowaki K."/>
            <person name="Sugiura M."/>
            <person name="Burr B."/>
            <person name="Sasaki T."/>
        </authorList>
    </citation>
    <scope>NUCLEOTIDE SEQUENCE [LARGE SCALE GENOMIC DNA]</scope>
    <source>
        <strain evidence="3">cv. Nipponbare</strain>
    </source>
</reference>
<evidence type="ECO:0000313" key="2">
    <source>
        <dbReference type="EMBL" id="AAT58850.1"/>
    </source>
</evidence>
<feature type="compositionally biased region" description="Polar residues" evidence="1">
    <location>
        <begin position="130"/>
        <end position="145"/>
    </location>
</feature>
<sequence>MAPDVGLHRLSISDEGEILCSVGPGNCLVYVSVVQSCINTFDLLDCSASPHPPSSRTPSGVGELVGLLAPLADPASSLSVRARRRPPYLLPHRALADGSFPMVFTETKSWRSSVYSTAAIAASEGDRRQTSPSTASPCQPATHISSPAGRARRTGLPRLAHRSLPVETGGERERGVERWKKRRLTRGAQSL</sequence>
<reference evidence="3" key="2">
    <citation type="journal article" date="2008" name="Nucleic Acids Res.">
        <title>The rice annotation project database (RAP-DB): 2008 update.</title>
        <authorList>
            <consortium name="The rice annotation project (RAP)"/>
        </authorList>
    </citation>
    <scope>GENOME REANNOTATION</scope>
    <source>
        <strain evidence="3">cv. Nipponbare</strain>
    </source>
</reference>
<feature type="region of interest" description="Disordered" evidence="1">
    <location>
        <begin position="121"/>
        <end position="191"/>
    </location>
</feature>
<feature type="compositionally biased region" description="Basic residues" evidence="1">
    <location>
        <begin position="150"/>
        <end position="161"/>
    </location>
</feature>
<dbReference type="Proteomes" id="UP000000763">
    <property type="component" value="Chromosome 5"/>
</dbReference>
<evidence type="ECO:0000313" key="3">
    <source>
        <dbReference type="Proteomes" id="UP000000763"/>
    </source>
</evidence>
<evidence type="ECO:0000256" key="1">
    <source>
        <dbReference type="SAM" id="MobiDB-lite"/>
    </source>
</evidence>
<gene>
    <name evidence="2" type="primary">OSJNBb0014K18.7</name>
</gene>
<dbReference type="AlphaFoldDB" id="Q6I574"/>
<name>Q6I574_ORYSJ</name>
<proteinExistence type="predicted"/>
<organism evidence="2 3">
    <name type="scientific">Oryza sativa subsp. japonica</name>
    <name type="common">Rice</name>
    <dbReference type="NCBI Taxonomy" id="39947"/>
    <lineage>
        <taxon>Eukaryota</taxon>
        <taxon>Viridiplantae</taxon>
        <taxon>Streptophyta</taxon>
        <taxon>Embryophyta</taxon>
        <taxon>Tracheophyta</taxon>
        <taxon>Spermatophyta</taxon>
        <taxon>Magnoliopsida</taxon>
        <taxon>Liliopsida</taxon>
        <taxon>Poales</taxon>
        <taxon>Poaceae</taxon>
        <taxon>BOP clade</taxon>
        <taxon>Oryzoideae</taxon>
        <taxon>Oryzeae</taxon>
        <taxon>Oryzinae</taxon>
        <taxon>Oryza</taxon>
        <taxon>Oryza sativa</taxon>
    </lineage>
</organism>
<accession>Q6I574</accession>
<feature type="compositionally biased region" description="Basic and acidic residues" evidence="1">
    <location>
        <begin position="169"/>
        <end position="178"/>
    </location>
</feature>
<dbReference type="EMBL" id="AC137620">
    <property type="protein sequence ID" value="AAT58850.1"/>
    <property type="molecule type" value="Genomic_DNA"/>
</dbReference>